<sequence>MHRILIGLFNRPALNVQPTKKHCDDHVHKGDIKSEQPTKKHCDDHVHKGDIKSERRKESVWLIRRDAVTSILQIHESIESGG</sequence>
<evidence type="ECO:0000313" key="2">
    <source>
        <dbReference type="EMBL" id="KAK9744132.1"/>
    </source>
</evidence>
<dbReference type="AlphaFoldDB" id="A0AAW1MDP2"/>
<evidence type="ECO:0000256" key="1">
    <source>
        <dbReference type="SAM" id="MobiDB-lite"/>
    </source>
</evidence>
<evidence type="ECO:0000313" key="3">
    <source>
        <dbReference type="Proteomes" id="UP001458880"/>
    </source>
</evidence>
<comment type="caution">
    <text evidence="2">The sequence shown here is derived from an EMBL/GenBank/DDBJ whole genome shotgun (WGS) entry which is preliminary data.</text>
</comment>
<dbReference type="Proteomes" id="UP001458880">
    <property type="component" value="Unassembled WGS sequence"/>
</dbReference>
<proteinExistence type="predicted"/>
<reference evidence="2 3" key="1">
    <citation type="journal article" date="2024" name="BMC Genomics">
        <title>De novo assembly and annotation of Popillia japonica's genome with initial clues to its potential as an invasive pest.</title>
        <authorList>
            <person name="Cucini C."/>
            <person name="Boschi S."/>
            <person name="Funari R."/>
            <person name="Cardaioli E."/>
            <person name="Iannotti N."/>
            <person name="Marturano G."/>
            <person name="Paoli F."/>
            <person name="Bruttini M."/>
            <person name="Carapelli A."/>
            <person name="Frati F."/>
            <person name="Nardi F."/>
        </authorList>
    </citation>
    <scope>NUCLEOTIDE SEQUENCE [LARGE SCALE GENOMIC DNA]</scope>
    <source>
        <strain evidence="2">DMR45628</strain>
    </source>
</reference>
<protein>
    <submittedName>
        <fullName evidence="2">Uncharacterized protein</fullName>
    </submittedName>
</protein>
<feature type="compositionally biased region" description="Basic and acidic residues" evidence="1">
    <location>
        <begin position="21"/>
        <end position="50"/>
    </location>
</feature>
<dbReference type="EMBL" id="JASPKY010000061">
    <property type="protein sequence ID" value="KAK9744132.1"/>
    <property type="molecule type" value="Genomic_DNA"/>
</dbReference>
<accession>A0AAW1MDP2</accession>
<feature type="region of interest" description="Disordered" evidence="1">
    <location>
        <begin position="20"/>
        <end position="50"/>
    </location>
</feature>
<organism evidence="2 3">
    <name type="scientific">Popillia japonica</name>
    <name type="common">Japanese beetle</name>
    <dbReference type="NCBI Taxonomy" id="7064"/>
    <lineage>
        <taxon>Eukaryota</taxon>
        <taxon>Metazoa</taxon>
        <taxon>Ecdysozoa</taxon>
        <taxon>Arthropoda</taxon>
        <taxon>Hexapoda</taxon>
        <taxon>Insecta</taxon>
        <taxon>Pterygota</taxon>
        <taxon>Neoptera</taxon>
        <taxon>Endopterygota</taxon>
        <taxon>Coleoptera</taxon>
        <taxon>Polyphaga</taxon>
        <taxon>Scarabaeiformia</taxon>
        <taxon>Scarabaeidae</taxon>
        <taxon>Rutelinae</taxon>
        <taxon>Popillia</taxon>
    </lineage>
</organism>
<keyword evidence="3" id="KW-1185">Reference proteome</keyword>
<name>A0AAW1MDP2_POPJA</name>
<gene>
    <name evidence="2" type="ORF">QE152_g8011</name>
</gene>